<dbReference type="CDD" id="cd01908">
    <property type="entry name" value="YafJ"/>
    <property type="match status" value="1"/>
</dbReference>
<keyword evidence="4" id="KW-1185">Reference proteome</keyword>
<organism evidence="3 4">
    <name type="scientific">Acrocarpospora macrocephala</name>
    <dbReference type="NCBI Taxonomy" id="150177"/>
    <lineage>
        <taxon>Bacteria</taxon>
        <taxon>Bacillati</taxon>
        <taxon>Actinomycetota</taxon>
        <taxon>Actinomycetes</taxon>
        <taxon>Streptosporangiales</taxon>
        <taxon>Streptosporangiaceae</taxon>
        <taxon>Acrocarpospora</taxon>
    </lineage>
</organism>
<sequence>MCRLFGLSGAPRRTSATFWLLCAPDSLSAQSHRDPDGAGLGYFAADGTPRVYKAPIAAYEDRCFAEEAMDAESTTFIAHVRFASVGGLEDRNTHPFEQDGRLFAHNGVVEGMDLLDDHLGPDLDLVKGDTDSERVFALITRETRAHGGDVGAGITSAVRWIAANLPLYALNLILVTPDDLWALRYPDTHELYFLKRHPTSHDLQHCGTHGRIRVHSTDLAMAPALVIASEPMDEDPNWRLLKPGDLIHAAPDLTITHHLILPDPPTHMLTLTDLRPEAAASQKAGVR</sequence>
<keyword evidence="1 3" id="KW-0315">Glutamine amidotransferase</keyword>
<evidence type="ECO:0000313" key="3">
    <source>
        <dbReference type="EMBL" id="GES09109.1"/>
    </source>
</evidence>
<comment type="caution">
    <text evidence="3">The sequence shown here is derived from an EMBL/GenBank/DDBJ whole genome shotgun (WGS) entry which is preliminary data.</text>
</comment>
<name>A0A5M3WLS3_9ACTN</name>
<evidence type="ECO:0000313" key="4">
    <source>
        <dbReference type="Proteomes" id="UP000331127"/>
    </source>
</evidence>
<proteinExistence type="predicted"/>
<keyword evidence="3" id="KW-0808">Transferase</keyword>
<dbReference type="GO" id="GO:0016740">
    <property type="term" value="F:transferase activity"/>
    <property type="evidence" value="ECO:0007669"/>
    <property type="project" value="UniProtKB-KW"/>
</dbReference>
<dbReference type="EMBL" id="BLAE01000013">
    <property type="protein sequence ID" value="GES09109.1"/>
    <property type="molecule type" value="Genomic_DNA"/>
</dbReference>
<dbReference type="PROSITE" id="PS51278">
    <property type="entry name" value="GATASE_TYPE_2"/>
    <property type="match status" value="1"/>
</dbReference>
<accession>A0A5M3WLS3</accession>
<protein>
    <submittedName>
        <fullName evidence="3">Class II glutamine amidotransferase</fullName>
    </submittedName>
</protein>
<dbReference type="InterPro" id="IPR029055">
    <property type="entry name" value="Ntn_hydrolases_N"/>
</dbReference>
<evidence type="ECO:0000256" key="1">
    <source>
        <dbReference type="ARBA" id="ARBA00022962"/>
    </source>
</evidence>
<dbReference type="Pfam" id="PF13230">
    <property type="entry name" value="GATase_4"/>
    <property type="match status" value="1"/>
</dbReference>
<evidence type="ECO:0000259" key="2">
    <source>
        <dbReference type="PROSITE" id="PS51278"/>
    </source>
</evidence>
<dbReference type="Gene3D" id="3.60.20.10">
    <property type="entry name" value="Glutamine Phosphoribosylpyrophosphate, subunit 1, domain 1"/>
    <property type="match status" value="1"/>
</dbReference>
<dbReference type="OrthoDB" id="9804310at2"/>
<dbReference type="Proteomes" id="UP000331127">
    <property type="component" value="Unassembled WGS sequence"/>
</dbReference>
<reference evidence="3 4" key="1">
    <citation type="submission" date="2019-10" db="EMBL/GenBank/DDBJ databases">
        <title>Whole genome shotgun sequence of Acrocarpospora macrocephala NBRC 16266.</title>
        <authorList>
            <person name="Ichikawa N."/>
            <person name="Kimura A."/>
            <person name="Kitahashi Y."/>
            <person name="Komaki H."/>
            <person name="Oguchi A."/>
        </authorList>
    </citation>
    <scope>NUCLEOTIDE SEQUENCE [LARGE SCALE GENOMIC DNA]</scope>
    <source>
        <strain evidence="3 4">NBRC 16266</strain>
    </source>
</reference>
<feature type="domain" description="Glutamine amidotransferase type-2" evidence="2">
    <location>
        <begin position="2"/>
        <end position="252"/>
    </location>
</feature>
<dbReference type="PANTHER" id="PTHR42824:SF1">
    <property type="entry name" value="GLUTAMINE AMIDOTRANSFERASE YAFJ-RELATED"/>
    <property type="match status" value="1"/>
</dbReference>
<dbReference type="PANTHER" id="PTHR42824">
    <property type="entry name" value="GLUTAMINE AMIDOTRANSFERASE"/>
    <property type="match status" value="1"/>
</dbReference>
<gene>
    <name evidence="3" type="ORF">Amac_027050</name>
</gene>
<dbReference type="InterPro" id="IPR026869">
    <property type="entry name" value="EgtC-like"/>
</dbReference>
<dbReference type="SUPFAM" id="SSF56235">
    <property type="entry name" value="N-terminal nucleophile aminohydrolases (Ntn hydrolases)"/>
    <property type="match status" value="1"/>
</dbReference>
<dbReference type="AlphaFoldDB" id="A0A5M3WLS3"/>
<dbReference type="InterPro" id="IPR017932">
    <property type="entry name" value="GATase_2_dom"/>
</dbReference>
<dbReference type="RefSeq" id="WP_155354669.1">
    <property type="nucleotide sequence ID" value="NZ_BAAAHL010000065.1"/>
</dbReference>